<dbReference type="PANTHER" id="PTHR33990">
    <property type="entry name" value="PROTEIN YJDN-RELATED"/>
    <property type="match status" value="1"/>
</dbReference>
<dbReference type="InterPro" id="IPR009725">
    <property type="entry name" value="3_dmu_93_MTrfase"/>
</dbReference>
<gene>
    <name evidence="2" type="ORF">KB874_09390</name>
</gene>
<dbReference type="SUPFAM" id="SSF54593">
    <property type="entry name" value="Glyoxalase/Bleomycin resistance protein/Dihydroxybiphenyl dioxygenase"/>
    <property type="match status" value="1"/>
</dbReference>
<comment type="caution">
    <text evidence="2">The sequence shown here is derived from an EMBL/GenBank/DDBJ whole genome shotgun (WGS) entry which is preliminary data.</text>
</comment>
<organism evidence="2 3">
    <name type="scientific">Thetidibacter halocola</name>
    <dbReference type="NCBI Taxonomy" id="2827239"/>
    <lineage>
        <taxon>Bacteria</taxon>
        <taxon>Pseudomonadati</taxon>
        <taxon>Pseudomonadota</taxon>
        <taxon>Alphaproteobacteria</taxon>
        <taxon>Rhodobacterales</taxon>
        <taxon>Roseobacteraceae</taxon>
        <taxon>Thetidibacter</taxon>
    </lineage>
</organism>
<evidence type="ECO:0000259" key="1">
    <source>
        <dbReference type="Pfam" id="PF06983"/>
    </source>
</evidence>
<dbReference type="InterPro" id="IPR028973">
    <property type="entry name" value="PhnB-like"/>
</dbReference>
<keyword evidence="3" id="KW-1185">Reference proteome</keyword>
<sequence length="158" mass="17501">MQTAKVITCLWFETEGLEAARLYCGLLPGSAILKVERFDHMLTGEIDAVLVIDLVLAGTPVRILQAGPHQQHTDMASISVTTEDQAETDRLWQALGAGGKEYPCGWLADRWGIRWQIVPRRVSEMTATGDKRRIKAMMQAMLGMTRLDIATLEAAFDA</sequence>
<reference evidence="2" key="1">
    <citation type="submission" date="2021-04" db="EMBL/GenBank/DDBJ databases">
        <authorList>
            <person name="Yoon J."/>
        </authorList>
    </citation>
    <scope>NUCLEOTIDE SEQUENCE</scope>
    <source>
        <strain evidence="2">KMU-90</strain>
    </source>
</reference>
<proteinExistence type="predicted"/>
<dbReference type="InterPro" id="IPR029068">
    <property type="entry name" value="Glyas_Bleomycin-R_OHBP_Dase"/>
</dbReference>
<protein>
    <submittedName>
        <fullName evidence="2">VOC family protein</fullName>
    </submittedName>
</protein>
<dbReference type="Pfam" id="PF06983">
    <property type="entry name" value="3-dmu-9_3-mt"/>
    <property type="match status" value="1"/>
</dbReference>
<dbReference type="PANTHER" id="PTHR33990:SF2">
    <property type="entry name" value="PHNB-LIKE DOMAIN-CONTAINING PROTEIN"/>
    <property type="match status" value="1"/>
</dbReference>
<dbReference type="PIRSF" id="PIRSF021700">
    <property type="entry name" value="3_dmu_93_MTrfase"/>
    <property type="match status" value="1"/>
</dbReference>
<dbReference type="RefSeq" id="WP_212536302.1">
    <property type="nucleotide sequence ID" value="NZ_JAGTUU010000003.1"/>
</dbReference>
<dbReference type="Gene3D" id="3.10.180.10">
    <property type="entry name" value="2,3-Dihydroxybiphenyl 1,2-Dioxygenase, domain 1"/>
    <property type="match status" value="1"/>
</dbReference>
<name>A0A8J8B8A6_9RHOB</name>
<evidence type="ECO:0000313" key="2">
    <source>
        <dbReference type="EMBL" id="MBS0124350.1"/>
    </source>
</evidence>
<dbReference type="CDD" id="cd06588">
    <property type="entry name" value="PhnB_like"/>
    <property type="match status" value="1"/>
</dbReference>
<dbReference type="AlphaFoldDB" id="A0A8J8B8A6"/>
<feature type="domain" description="PhnB-like" evidence="1">
    <location>
        <begin position="5"/>
        <end position="118"/>
    </location>
</feature>
<evidence type="ECO:0000313" key="3">
    <source>
        <dbReference type="Proteomes" id="UP000681356"/>
    </source>
</evidence>
<dbReference type="Proteomes" id="UP000681356">
    <property type="component" value="Unassembled WGS sequence"/>
</dbReference>
<accession>A0A8J8B8A6</accession>
<dbReference type="EMBL" id="JAGTUU010000003">
    <property type="protein sequence ID" value="MBS0124350.1"/>
    <property type="molecule type" value="Genomic_DNA"/>
</dbReference>